<dbReference type="GO" id="GO:0006352">
    <property type="term" value="P:DNA-templated transcription initiation"/>
    <property type="evidence" value="ECO:0007669"/>
    <property type="project" value="InterPro"/>
</dbReference>
<dbReference type="InterPro" id="IPR007627">
    <property type="entry name" value="RNA_pol_sigma70_r2"/>
</dbReference>
<dbReference type="EMBL" id="JAQNVG010000058">
    <property type="protein sequence ID" value="MDC2238722.1"/>
    <property type="molecule type" value="Genomic_DNA"/>
</dbReference>
<evidence type="ECO:0000259" key="6">
    <source>
        <dbReference type="Pfam" id="PF04542"/>
    </source>
</evidence>
<dbReference type="PANTHER" id="PTHR43133">
    <property type="entry name" value="RNA POLYMERASE ECF-TYPE SIGMA FACTO"/>
    <property type="match status" value="1"/>
</dbReference>
<dbReference type="RefSeq" id="WP_008767936.1">
    <property type="nucleotide sequence ID" value="NZ_BAABXH010000001.1"/>
</dbReference>
<accession>C6ITL5</accession>
<reference evidence="8" key="3">
    <citation type="submission" date="2022-10" db="EMBL/GenBank/DDBJ databases">
        <title>Human gut microbiome strain richness.</title>
        <authorList>
            <person name="Chen-Liaw A."/>
        </authorList>
    </citation>
    <scope>NUCLEOTIDE SEQUENCE</scope>
    <source>
        <strain evidence="8">1001283st1_A3_1001283B150304_161114</strain>
    </source>
</reference>
<comment type="similarity">
    <text evidence="1">Belongs to the sigma-70 factor family. ECF subfamily.</text>
</comment>
<dbReference type="Gene3D" id="1.10.10.10">
    <property type="entry name" value="Winged helix-like DNA-binding domain superfamily/Winged helix DNA-binding domain"/>
    <property type="match status" value="1"/>
</dbReference>
<dbReference type="Proteomes" id="UP000283616">
    <property type="component" value="Unassembled WGS sequence"/>
</dbReference>
<evidence type="ECO:0000259" key="7">
    <source>
        <dbReference type="Pfam" id="PF08281"/>
    </source>
</evidence>
<protein>
    <submittedName>
        <fullName evidence="8">RNA polymerase sigma factor</fullName>
    </submittedName>
</protein>
<dbReference type="EMBL" id="QROV01000010">
    <property type="protein sequence ID" value="RHL59617.1"/>
    <property type="molecule type" value="Genomic_DNA"/>
</dbReference>
<evidence type="ECO:0000256" key="1">
    <source>
        <dbReference type="ARBA" id="ARBA00010641"/>
    </source>
</evidence>
<keyword evidence="5" id="KW-0804">Transcription</keyword>
<accession>A0A173UNJ0</accession>
<dbReference type="InterPro" id="IPR013325">
    <property type="entry name" value="RNA_pol_sigma_r2"/>
</dbReference>
<dbReference type="Proteomes" id="UP001217776">
    <property type="component" value="Unassembled WGS sequence"/>
</dbReference>
<evidence type="ECO:0000256" key="5">
    <source>
        <dbReference type="ARBA" id="ARBA00023163"/>
    </source>
</evidence>
<dbReference type="EMBL" id="CP083680">
    <property type="protein sequence ID" value="UYU64812.1"/>
    <property type="molecule type" value="Genomic_DNA"/>
</dbReference>
<dbReference type="InterPro" id="IPR039425">
    <property type="entry name" value="RNA_pol_sigma-70-like"/>
</dbReference>
<dbReference type="Gene3D" id="1.10.1740.10">
    <property type="match status" value="1"/>
</dbReference>
<dbReference type="SUPFAM" id="SSF88659">
    <property type="entry name" value="Sigma3 and sigma4 domains of RNA polymerase sigma factors"/>
    <property type="match status" value="1"/>
</dbReference>
<evidence type="ECO:0000256" key="3">
    <source>
        <dbReference type="ARBA" id="ARBA00023082"/>
    </source>
</evidence>
<dbReference type="PANTHER" id="PTHR43133:SF8">
    <property type="entry name" value="RNA POLYMERASE SIGMA FACTOR HI_1459-RELATED"/>
    <property type="match status" value="1"/>
</dbReference>
<reference evidence="10 12" key="2">
    <citation type="submission" date="2021-06" db="EMBL/GenBank/DDBJ databases">
        <title>Interrogation of the integrated mobile genetic elements in gut-associated Bacteroides with a consensus prediction approach.</title>
        <authorList>
            <person name="Campbell D.E."/>
            <person name="Leigh J.R."/>
            <person name="Kim T."/>
            <person name="England W."/>
            <person name="Whitaker R.J."/>
            <person name="Degnan P.H."/>
        </authorList>
    </citation>
    <scope>NUCLEOTIDE SEQUENCE [LARGE SCALE GENOMIC DNA]</scope>
    <source>
        <strain evidence="10 12">WAL8669</strain>
    </source>
</reference>
<evidence type="ECO:0000313" key="9">
    <source>
        <dbReference type="EMBL" id="RHL59617.1"/>
    </source>
</evidence>
<dbReference type="InterPro" id="IPR014284">
    <property type="entry name" value="RNA_pol_sigma-70_dom"/>
</dbReference>
<sequence length="167" mass="19581">MLTSDFKRIFLPMSKLLYRRAFRLTANVQDAEDLVQETFLRLWRRHDTLENVNNPEGLACEILKNAAIDLLRTRHIHSELTLEHEPEDNYSTVHETEVCDALILANKLIKQLKPQQQRILTLRSREECEMAEIANLTGETEDNVRAILSRSRKKLKEMFLKKMNHGL</sequence>
<reference evidence="9 11" key="1">
    <citation type="submission" date="2018-08" db="EMBL/GenBank/DDBJ databases">
        <title>A genome reference for cultivated species of the human gut microbiota.</title>
        <authorList>
            <person name="Zou Y."/>
            <person name="Xue W."/>
            <person name="Luo G."/>
        </authorList>
    </citation>
    <scope>NUCLEOTIDE SEQUENCE [LARGE SCALE GENOMIC DNA]</scope>
    <source>
        <strain evidence="9 11">AF37-12</strain>
    </source>
</reference>
<dbReference type="SUPFAM" id="SSF88946">
    <property type="entry name" value="Sigma2 domain of RNA polymerase sigma factors"/>
    <property type="match status" value="1"/>
</dbReference>
<evidence type="ECO:0000313" key="12">
    <source>
        <dbReference type="Proteomes" id="UP001156218"/>
    </source>
</evidence>
<dbReference type="Pfam" id="PF04542">
    <property type="entry name" value="Sigma70_r2"/>
    <property type="match status" value="1"/>
</dbReference>
<evidence type="ECO:0000256" key="4">
    <source>
        <dbReference type="ARBA" id="ARBA00023125"/>
    </source>
</evidence>
<organism evidence="8 13">
    <name type="scientific">Bacteroides thetaiotaomicron</name>
    <dbReference type="NCBI Taxonomy" id="818"/>
    <lineage>
        <taxon>Bacteria</taxon>
        <taxon>Pseudomonadati</taxon>
        <taxon>Bacteroidota</taxon>
        <taxon>Bacteroidia</taxon>
        <taxon>Bacteroidales</taxon>
        <taxon>Bacteroidaceae</taxon>
        <taxon>Bacteroides</taxon>
    </lineage>
</organism>
<keyword evidence="4" id="KW-0238">DNA-binding</keyword>
<feature type="domain" description="RNA polymerase sigma factor 70 region 4 type 2" evidence="7">
    <location>
        <begin position="107"/>
        <end position="155"/>
    </location>
</feature>
<keyword evidence="3" id="KW-0731">Sigma factor</keyword>
<evidence type="ECO:0000256" key="2">
    <source>
        <dbReference type="ARBA" id="ARBA00023015"/>
    </source>
</evidence>
<dbReference type="InterPro" id="IPR036388">
    <property type="entry name" value="WH-like_DNA-bd_sf"/>
</dbReference>
<dbReference type="NCBIfam" id="TIGR02937">
    <property type="entry name" value="sigma70-ECF"/>
    <property type="match status" value="1"/>
</dbReference>
<dbReference type="GO" id="GO:0016987">
    <property type="term" value="F:sigma factor activity"/>
    <property type="evidence" value="ECO:0007669"/>
    <property type="project" value="UniProtKB-KW"/>
</dbReference>
<evidence type="ECO:0000313" key="11">
    <source>
        <dbReference type="Proteomes" id="UP000283616"/>
    </source>
</evidence>
<dbReference type="GO" id="GO:0003677">
    <property type="term" value="F:DNA binding"/>
    <property type="evidence" value="ECO:0007669"/>
    <property type="project" value="UniProtKB-KW"/>
</dbReference>
<proteinExistence type="inferred from homology"/>
<dbReference type="Pfam" id="PF08281">
    <property type="entry name" value="Sigma70_r4_2"/>
    <property type="match status" value="1"/>
</dbReference>
<evidence type="ECO:0000313" key="10">
    <source>
        <dbReference type="EMBL" id="UYU64812.1"/>
    </source>
</evidence>
<dbReference type="InterPro" id="IPR013249">
    <property type="entry name" value="RNA_pol_sigma70_r4_t2"/>
</dbReference>
<dbReference type="InterPro" id="IPR013324">
    <property type="entry name" value="RNA_pol_sigma_r3/r4-like"/>
</dbReference>
<dbReference type="Proteomes" id="UP001156218">
    <property type="component" value="Chromosome"/>
</dbReference>
<keyword evidence="2" id="KW-0805">Transcription regulation</keyword>
<dbReference type="AlphaFoldDB" id="A0A173UNJ0"/>
<evidence type="ECO:0000313" key="8">
    <source>
        <dbReference type="EMBL" id="MDC2238722.1"/>
    </source>
</evidence>
<name>A0A173UNJ0_BACT4</name>
<feature type="domain" description="RNA polymerase sigma-70 region 2" evidence="6">
    <location>
        <begin position="14"/>
        <end position="74"/>
    </location>
</feature>
<gene>
    <name evidence="9" type="ORF">DW011_10580</name>
    <name evidence="10" type="ORF">KQP68_14600</name>
    <name evidence="8" type="ORF">PO127_23535</name>
</gene>
<evidence type="ECO:0000313" key="13">
    <source>
        <dbReference type="Proteomes" id="UP001217776"/>
    </source>
</evidence>